<dbReference type="AlphaFoldDB" id="A0AAN7NZC8"/>
<sequence>MKNPNRTMLQLKESKDAFCDDVISILISDDEDSSDVELTGTNFIPTVGLESDEKLKNDTVNKEVLPLTEDTVEAANYDNTIQSLDQDQKETPTNKFLDENVTKFDSIIEKPLINNDSKDLPMNIEQPRLDESSVMIHEKTIAEFISDSSTNSSDHLESTVNNNGLVEDVDFHEDISVAVNVQLENAIQDTQTTSKCFRQNDTLEPQTETSLSEMQYQARLQQFISGKYTYSPSQNLAQEEIVEVDTMLSQEENSTLSEHLVDEATRGNSPNADSGVFDVFPVAVLEESLTPSYSYELTSESQFQNNENGATDCIVRSGEVVEVHPDIENYVDENIIELQTTVQVNDLNSTTN</sequence>
<organism evidence="1 2">
    <name type="scientific">Aquatica leii</name>
    <dbReference type="NCBI Taxonomy" id="1421715"/>
    <lineage>
        <taxon>Eukaryota</taxon>
        <taxon>Metazoa</taxon>
        <taxon>Ecdysozoa</taxon>
        <taxon>Arthropoda</taxon>
        <taxon>Hexapoda</taxon>
        <taxon>Insecta</taxon>
        <taxon>Pterygota</taxon>
        <taxon>Neoptera</taxon>
        <taxon>Endopterygota</taxon>
        <taxon>Coleoptera</taxon>
        <taxon>Polyphaga</taxon>
        <taxon>Elateriformia</taxon>
        <taxon>Elateroidea</taxon>
        <taxon>Lampyridae</taxon>
        <taxon>Luciolinae</taxon>
        <taxon>Aquatica</taxon>
    </lineage>
</organism>
<keyword evidence="2" id="KW-1185">Reference proteome</keyword>
<proteinExistence type="predicted"/>
<evidence type="ECO:0000313" key="1">
    <source>
        <dbReference type="EMBL" id="KAK4873549.1"/>
    </source>
</evidence>
<name>A0AAN7NZC8_9COLE</name>
<dbReference type="Proteomes" id="UP001353858">
    <property type="component" value="Unassembled WGS sequence"/>
</dbReference>
<accession>A0AAN7NZC8</accession>
<dbReference type="EMBL" id="JARPUR010000007">
    <property type="protein sequence ID" value="KAK4873549.1"/>
    <property type="molecule type" value="Genomic_DNA"/>
</dbReference>
<reference evidence="2" key="1">
    <citation type="submission" date="2023-01" db="EMBL/GenBank/DDBJ databases">
        <title>Key to firefly adult light organ development and bioluminescence: homeobox transcription factors regulate luciferase expression and transportation to peroxisome.</title>
        <authorList>
            <person name="Fu X."/>
        </authorList>
    </citation>
    <scope>NUCLEOTIDE SEQUENCE [LARGE SCALE GENOMIC DNA]</scope>
</reference>
<evidence type="ECO:0000313" key="2">
    <source>
        <dbReference type="Proteomes" id="UP001353858"/>
    </source>
</evidence>
<comment type="caution">
    <text evidence="1">The sequence shown here is derived from an EMBL/GenBank/DDBJ whole genome shotgun (WGS) entry which is preliminary data.</text>
</comment>
<protein>
    <submittedName>
        <fullName evidence="1">Uncharacterized protein</fullName>
    </submittedName>
</protein>
<gene>
    <name evidence="1" type="ORF">RN001_015578</name>
</gene>